<evidence type="ECO:0000313" key="1">
    <source>
        <dbReference type="EMBL" id="EFZ11258.1"/>
    </source>
</evidence>
<protein>
    <submittedName>
        <fullName evidence="1">Uncharacterized protein</fullName>
    </submittedName>
</protein>
<reference evidence="1" key="1">
    <citation type="journal article" date="2011" name="Proc. Natl. Acad. Sci. U.S.A.">
        <title>The genome of the fire ant Solenopsis invicta.</title>
        <authorList>
            <person name="Wurm Y."/>
            <person name="Wang J."/>
            <person name="Riba-Grognuz O."/>
            <person name="Corona M."/>
            <person name="Nygaard S."/>
            <person name="Hunt B.G."/>
            <person name="Ingram K.K."/>
            <person name="Falquet L."/>
            <person name="Nipitwattanaphon M."/>
            <person name="Gotzek D."/>
            <person name="Dijkstra M.B."/>
            <person name="Oettler J."/>
            <person name="Comtesse F."/>
            <person name="Shih C.J."/>
            <person name="Wu W.J."/>
            <person name="Yang C.C."/>
            <person name="Thomas J."/>
            <person name="Beaudoing E."/>
            <person name="Pradervand S."/>
            <person name="Flegel V."/>
            <person name="Cook E.D."/>
            <person name="Fabbretti R."/>
            <person name="Stockinger H."/>
            <person name="Long L."/>
            <person name="Farmerie W.G."/>
            <person name="Oakey J."/>
            <person name="Boomsma J.J."/>
            <person name="Pamilo P."/>
            <person name="Yi S.V."/>
            <person name="Heinze J."/>
            <person name="Goodisman M.A."/>
            <person name="Farinelli L."/>
            <person name="Harshman K."/>
            <person name="Hulo N."/>
            <person name="Cerutti L."/>
            <person name="Xenarios I."/>
            <person name="Shoemaker D."/>
            <person name="Keller L."/>
        </authorList>
    </citation>
    <scope>NUCLEOTIDE SEQUENCE [LARGE SCALE GENOMIC DNA]</scope>
</reference>
<dbReference type="EMBL" id="GL768487">
    <property type="protein sequence ID" value="EFZ11258.1"/>
    <property type="molecule type" value="Genomic_DNA"/>
</dbReference>
<gene>
    <name evidence="1" type="ORF">SINV_02358</name>
</gene>
<dbReference type="HOGENOM" id="CLU_2375446_0_0_1"/>
<accession>E9J7E5</accession>
<name>E9J7E5_SOLIN</name>
<feature type="non-terminal residue" evidence="1">
    <location>
        <position position="95"/>
    </location>
</feature>
<sequence>MRATVRLDQHSTRLFSIYLFAISIENERILDKSKKTEFNRMHCLSSHHRTLFFVKDKMAGKVIILLTISRISKNSMKLKKSRNMCWMFTIWYDYN</sequence>
<organism>
    <name type="scientific">Solenopsis invicta</name>
    <name type="common">Red imported fire ant</name>
    <name type="synonym">Solenopsis wagneri</name>
    <dbReference type="NCBI Taxonomy" id="13686"/>
    <lineage>
        <taxon>Eukaryota</taxon>
        <taxon>Metazoa</taxon>
        <taxon>Ecdysozoa</taxon>
        <taxon>Arthropoda</taxon>
        <taxon>Hexapoda</taxon>
        <taxon>Insecta</taxon>
        <taxon>Pterygota</taxon>
        <taxon>Neoptera</taxon>
        <taxon>Endopterygota</taxon>
        <taxon>Hymenoptera</taxon>
        <taxon>Apocrita</taxon>
        <taxon>Aculeata</taxon>
        <taxon>Formicoidea</taxon>
        <taxon>Formicidae</taxon>
        <taxon>Myrmicinae</taxon>
        <taxon>Solenopsis</taxon>
    </lineage>
</organism>
<dbReference type="AlphaFoldDB" id="E9J7E5"/>
<proteinExistence type="predicted"/>